<dbReference type="EMBL" id="RRYP01004888">
    <property type="protein sequence ID" value="TNV82492.1"/>
    <property type="molecule type" value="Genomic_DNA"/>
</dbReference>
<evidence type="ECO:0000313" key="1">
    <source>
        <dbReference type="EMBL" id="TNV82492.1"/>
    </source>
</evidence>
<accession>A0A8J8NUZ1</accession>
<name>A0A8J8NUZ1_HALGN</name>
<dbReference type="AlphaFoldDB" id="A0A8J8NUZ1"/>
<protein>
    <submittedName>
        <fullName evidence="1">Uncharacterized protein</fullName>
    </submittedName>
</protein>
<keyword evidence="2" id="KW-1185">Reference proteome</keyword>
<dbReference type="Proteomes" id="UP000785679">
    <property type="component" value="Unassembled WGS sequence"/>
</dbReference>
<comment type="caution">
    <text evidence="1">The sequence shown here is derived from an EMBL/GenBank/DDBJ whole genome shotgun (WGS) entry which is preliminary data.</text>
</comment>
<evidence type="ECO:0000313" key="2">
    <source>
        <dbReference type="Proteomes" id="UP000785679"/>
    </source>
</evidence>
<organism evidence="1 2">
    <name type="scientific">Halteria grandinella</name>
    <dbReference type="NCBI Taxonomy" id="5974"/>
    <lineage>
        <taxon>Eukaryota</taxon>
        <taxon>Sar</taxon>
        <taxon>Alveolata</taxon>
        <taxon>Ciliophora</taxon>
        <taxon>Intramacronucleata</taxon>
        <taxon>Spirotrichea</taxon>
        <taxon>Stichotrichia</taxon>
        <taxon>Sporadotrichida</taxon>
        <taxon>Halteriidae</taxon>
        <taxon>Halteria</taxon>
    </lineage>
</organism>
<gene>
    <name evidence="1" type="ORF">FGO68_gene10307</name>
</gene>
<proteinExistence type="predicted"/>
<sequence>MLSQPAAHFIKKVSLTFLYRELVVVHFVDPASVLHVQVVLSAHSHPCAARTPTVFQDVFAIVDELDFCVLL</sequence>
<reference evidence="1" key="1">
    <citation type="submission" date="2019-06" db="EMBL/GenBank/DDBJ databases">
        <authorList>
            <person name="Zheng W."/>
        </authorList>
    </citation>
    <scope>NUCLEOTIDE SEQUENCE</scope>
    <source>
        <strain evidence="1">QDHG01</strain>
    </source>
</reference>